<proteinExistence type="predicted"/>
<dbReference type="EMBL" id="KN831962">
    <property type="protein sequence ID" value="KIO06609.1"/>
    <property type="molecule type" value="Genomic_DNA"/>
</dbReference>
<keyword evidence="2" id="KW-1185">Reference proteome</keyword>
<organism evidence="1 2">
    <name type="scientific">Pisolithus tinctorius Marx 270</name>
    <dbReference type="NCBI Taxonomy" id="870435"/>
    <lineage>
        <taxon>Eukaryota</taxon>
        <taxon>Fungi</taxon>
        <taxon>Dikarya</taxon>
        <taxon>Basidiomycota</taxon>
        <taxon>Agaricomycotina</taxon>
        <taxon>Agaricomycetes</taxon>
        <taxon>Agaricomycetidae</taxon>
        <taxon>Boletales</taxon>
        <taxon>Sclerodermatineae</taxon>
        <taxon>Pisolithaceae</taxon>
        <taxon>Pisolithus</taxon>
    </lineage>
</organism>
<reference evidence="1 2" key="1">
    <citation type="submission" date="2014-04" db="EMBL/GenBank/DDBJ databases">
        <authorList>
            <consortium name="DOE Joint Genome Institute"/>
            <person name="Kuo A."/>
            <person name="Kohler A."/>
            <person name="Costa M.D."/>
            <person name="Nagy L.G."/>
            <person name="Floudas D."/>
            <person name="Copeland A."/>
            <person name="Barry K.W."/>
            <person name="Cichocki N."/>
            <person name="Veneault-Fourrey C."/>
            <person name="LaButti K."/>
            <person name="Lindquist E.A."/>
            <person name="Lipzen A."/>
            <person name="Lundell T."/>
            <person name="Morin E."/>
            <person name="Murat C."/>
            <person name="Sun H."/>
            <person name="Tunlid A."/>
            <person name="Henrissat B."/>
            <person name="Grigoriev I.V."/>
            <person name="Hibbett D.S."/>
            <person name="Martin F."/>
            <person name="Nordberg H.P."/>
            <person name="Cantor M.N."/>
            <person name="Hua S.X."/>
        </authorList>
    </citation>
    <scope>NUCLEOTIDE SEQUENCE [LARGE SCALE GENOMIC DNA]</scope>
    <source>
        <strain evidence="1 2">Marx 270</strain>
    </source>
</reference>
<dbReference type="AlphaFoldDB" id="A0A0C3PFB8"/>
<sequence>MARLRLMTQESRSSSSVLCYRVKGDRARGEARTIGHAFSIPFLSVGTTAVHSNSMCVSSRDRTGTHAKAVGCGENSLASP</sequence>
<reference evidence="2" key="2">
    <citation type="submission" date="2015-01" db="EMBL/GenBank/DDBJ databases">
        <title>Evolutionary Origins and Diversification of the Mycorrhizal Mutualists.</title>
        <authorList>
            <consortium name="DOE Joint Genome Institute"/>
            <consortium name="Mycorrhizal Genomics Consortium"/>
            <person name="Kohler A."/>
            <person name="Kuo A."/>
            <person name="Nagy L.G."/>
            <person name="Floudas D."/>
            <person name="Copeland A."/>
            <person name="Barry K.W."/>
            <person name="Cichocki N."/>
            <person name="Veneault-Fourrey C."/>
            <person name="LaButti K."/>
            <person name="Lindquist E.A."/>
            <person name="Lipzen A."/>
            <person name="Lundell T."/>
            <person name="Morin E."/>
            <person name="Murat C."/>
            <person name="Riley R."/>
            <person name="Ohm R."/>
            <person name="Sun H."/>
            <person name="Tunlid A."/>
            <person name="Henrissat B."/>
            <person name="Grigoriev I.V."/>
            <person name="Hibbett D.S."/>
            <person name="Martin F."/>
        </authorList>
    </citation>
    <scope>NUCLEOTIDE SEQUENCE [LARGE SCALE GENOMIC DNA]</scope>
    <source>
        <strain evidence="2">Marx 270</strain>
    </source>
</reference>
<name>A0A0C3PFB8_PISTI</name>
<evidence type="ECO:0000313" key="1">
    <source>
        <dbReference type="EMBL" id="KIO06609.1"/>
    </source>
</evidence>
<gene>
    <name evidence="1" type="ORF">M404DRAFT_998738</name>
</gene>
<dbReference type="InParanoid" id="A0A0C3PFB8"/>
<protein>
    <submittedName>
        <fullName evidence="1">Uncharacterized protein</fullName>
    </submittedName>
</protein>
<dbReference type="Proteomes" id="UP000054217">
    <property type="component" value="Unassembled WGS sequence"/>
</dbReference>
<dbReference type="HOGENOM" id="CLU_2590703_0_0_1"/>
<accession>A0A0C3PFB8</accession>
<evidence type="ECO:0000313" key="2">
    <source>
        <dbReference type="Proteomes" id="UP000054217"/>
    </source>
</evidence>